<name>A0A1E5XUZ4_9HYPH</name>
<dbReference type="InterPro" id="IPR018750">
    <property type="entry name" value="DUF2306_membrane"/>
</dbReference>
<organism evidence="2 3">
    <name type="scientific">Devosia insulae DS-56</name>
    <dbReference type="NCBI Taxonomy" id="1116389"/>
    <lineage>
        <taxon>Bacteria</taxon>
        <taxon>Pseudomonadati</taxon>
        <taxon>Pseudomonadota</taxon>
        <taxon>Alphaproteobacteria</taxon>
        <taxon>Hyphomicrobiales</taxon>
        <taxon>Devosiaceae</taxon>
        <taxon>Devosia</taxon>
    </lineage>
</organism>
<proteinExistence type="predicted"/>
<protein>
    <recommendedName>
        <fullName evidence="4">DUF2306 domain-containing protein</fullName>
    </recommendedName>
</protein>
<evidence type="ECO:0000313" key="2">
    <source>
        <dbReference type="EMBL" id="OEO32402.1"/>
    </source>
</evidence>
<comment type="caution">
    <text evidence="2">The sequence shown here is derived from an EMBL/GenBank/DDBJ whole genome shotgun (WGS) entry which is preliminary data.</text>
</comment>
<feature type="transmembrane region" description="Helical" evidence="1">
    <location>
        <begin position="106"/>
        <end position="124"/>
    </location>
</feature>
<dbReference type="Pfam" id="PF10067">
    <property type="entry name" value="DUF2306"/>
    <property type="match status" value="1"/>
</dbReference>
<feature type="transmembrane region" description="Helical" evidence="1">
    <location>
        <begin position="40"/>
        <end position="61"/>
    </location>
</feature>
<keyword evidence="1" id="KW-0472">Membrane</keyword>
<gene>
    <name evidence="2" type="ORF">VW23_011835</name>
</gene>
<evidence type="ECO:0000256" key="1">
    <source>
        <dbReference type="SAM" id="Phobius"/>
    </source>
</evidence>
<dbReference type="EMBL" id="LAJE02000073">
    <property type="protein sequence ID" value="OEO32402.1"/>
    <property type="molecule type" value="Genomic_DNA"/>
</dbReference>
<reference evidence="2 3" key="1">
    <citation type="journal article" date="2015" name="Genome Announc.">
        <title>Genome Assemblies of Three Soil-Associated Devosia species: D. insulae, D. limi, and D. soli.</title>
        <authorList>
            <person name="Hassan Y.I."/>
            <person name="Lepp D."/>
            <person name="Zhou T."/>
        </authorList>
    </citation>
    <scope>NUCLEOTIDE SEQUENCE [LARGE SCALE GENOMIC DNA]</scope>
    <source>
        <strain evidence="2 3">DS-56</strain>
    </source>
</reference>
<evidence type="ECO:0000313" key="3">
    <source>
        <dbReference type="Proteomes" id="UP000095463"/>
    </source>
</evidence>
<feature type="transmembrane region" description="Helical" evidence="1">
    <location>
        <begin position="136"/>
        <end position="158"/>
    </location>
</feature>
<accession>A0A1E5XUZ4</accession>
<dbReference type="Proteomes" id="UP000095463">
    <property type="component" value="Unassembled WGS sequence"/>
</dbReference>
<evidence type="ECO:0008006" key="4">
    <source>
        <dbReference type="Google" id="ProtNLM"/>
    </source>
</evidence>
<feature type="transmembrane region" description="Helical" evidence="1">
    <location>
        <begin position="170"/>
        <end position="187"/>
    </location>
</feature>
<keyword evidence="1" id="KW-0812">Transmembrane</keyword>
<dbReference type="AlphaFoldDB" id="A0A1E5XUZ4"/>
<sequence length="190" mass="20666">MFFVTLLTIVVALVQAVQIPLGALPEDSRRLSAAPIWHFMHVLGGATFGILGPLQFGRVLLRRYGFLHRVMGRVFVAAGGMISLSSLSLLWHFPDTYSAAVNCGRLLFGIALGVALAIAMRAIYQRNVTSHRNWMIRAYAIGMGATVVTMVFLPIYAITGEPPTGLASDIVFLGCWTACVVFAEGLVRRI</sequence>
<keyword evidence="3" id="KW-1185">Reference proteome</keyword>
<feature type="transmembrane region" description="Helical" evidence="1">
    <location>
        <begin position="73"/>
        <end position="94"/>
    </location>
</feature>
<keyword evidence="1" id="KW-1133">Transmembrane helix</keyword>